<gene>
    <name evidence="1" type="ORF">M8523_07080</name>
</gene>
<dbReference type="RefSeq" id="WP_282584141.1">
    <property type="nucleotide sequence ID" value="NZ_JAMOIM010000003.1"/>
</dbReference>
<protein>
    <recommendedName>
        <fullName evidence="3">Cysteine rich repeat-containing domain protein</fullName>
    </recommendedName>
</protein>
<dbReference type="EMBL" id="JAMOIM010000003">
    <property type="protein sequence ID" value="MCW6507783.1"/>
    <property type="molecule type" value="Genomic_DNA"/>
</dbReference>
<reference evidence="1" key="1">
    <citation type="submission" date="2022-05" db="EMBL/GenBank/DDBJ databases">
        <authorList>
            <person name="Pankratov T."/>
        </authorList>
    </citation>
    <scope>NUCLEOTIDE SEQUENCE</scope>
    <source>
        <strain evidence="1">BP6-180914</strain>
    </source>
</reference>
<evidence type="ECO:0008006" key="3">
    <source>
        <dbReference type="Google" id="ProtNLM"/>
    </source>
</evidence>
<comment type="caution">
    <text evidence="1">The sequence shown here is derived from an EMBL/GenBank/DDBJ whole genome shotgun (WGS) entry which is preliminary data.</text>
</comment>
<keyword evidence="2" id="KW-1185">Reference proteome</keyword>
<evidence type="ECO:0000313" key="2">
    <source>
        <dbReference type="Proteomes" id="UP001165667"/>
    </source>
</evidence>
<name>A0AA41YVN3_9HYPH</name>
<dbReference type="AlphaFoldDB" id="A0AA41YVN3"/>
<organism evidence="1 2">
    <name type="scientific">Lichenifustis flavocetrariae</name>
    <dbReference type="NCBI Taxonomy" id="2949735"/>
    <lineage>
        <taxon>Bacteria</taxon>
        <taxon>Pseudomonadati</taxon>
        <taxon>Pseudomonadota</taxon>
        <taxon>Alphaproteobacteria</taxon>
        <taxon>Hyphomicrobiales</taxon>
        <taxon>Lichenihabitantaceae</taxon>
        <taxon>Lichenifustis</taxon>
    </lineage>
</organism>
<sequence length="50" mass="5484">MQQKFEQACGAEIEKLCAAVKTDADQLKGCMMAKRTQVSPACMKLFDASE</sequence>
<dbReference type="Proteomes" id="UP001165667">
    <property type="component" value="Unassembled WGS sequence"/>
</dbReference>
<accession>A0AA41YVN3</accession>
<evidence type="ECO:0000313" key="1">
    <source>
        <dbReference type="EMBL" id="MCW6507783.1"/>
    </source>
</evidence>
<proteinExistence type="predicted"/>